<dbReference type="RefSeq" id="WP_379321594.1">
    <property type="nucleotide sequence ID" value="NZ_JBHTLM010000026.1"/>
</dbReference>
<proteinExistence type="predicted"/>
<keyword evidence="1" id="KW-0812">Transmembrane</keyword>
<sequence length="79" mass="7878">MGKPTNPGNGNPMKAITLVTALGINLAVCTVGGYFLGSWLDRQWLGNGLGIGLGVLIGIAAGISGIFALIKLVLGGNNG</sequence>
<evidence type="ECO:0000313" key="2">
    <source>
        <dbReference type="EMBL" id="MFD1179166.1"/>
    </source>
</evidence>
<evidence type="ECO:0000256" key="1">
    <source>
        <dbReference type="SAM" id="Phobius"/>
    </source>
</evidence>
<protein>
    <submittedName>
        <fullName evidence="2">AtpZ/AtpI family protein</fullName>
    </submittedName>
</protein>
<dbReference type="Pfam" id="PF09527">
    <property type="entry name" value="ATPase_gene1"/>
    <property type="match status" value="1"/>
</dbReference>
<dbReference type="InterPro" id="IPR032820">
    <property type="entry name" value="ATPase_put"/>
</dbReference>
<keyword evidence="1" id="KW-0472">Membrane</keyword>
<reference evidence="3" key="1">
    <citation type="journal article" date="2019" name="Int. J. Syst. Evol. Microbiol.">
        <title>The Global Catalogue of Microorganisms (GCM) 10K type strain sequencing project: providing services to taxonomists for standard genome sequencing and annotation.</title>
        <authorList>
            <consortium name="The Broad Institute Genomics Platform"/>
            <consortium name="The Broad Institute Genome Sequencing Center for Infectious Disease"/>
            <person name="Wu L."/>
            <person name="Ma J."/>
        </authorList>
    </citation>
    <scope>NUCLEOTIDE SEQUENCE [LARGE SCALE GENOMIC DNA]</scope>
    <source>
        <strain evidence="3">CCUG 59189</strain>
    </source>
</reference>
<keyword evidence="3" id="KW-1185">Reference proteome</keyword>
<organism evidence="2 3">
    <name type="scientific">Paenibacillus puldeungensis</name>
    <dbReference type="NCBI Taxonomy" id="696536"/>
    <lineage>
        <taxon>Bacteria</taxon>
        <taxon>Bacillati</taxon>
        <taxon>Bacillota</taxon>
        <taxon>Bacilli</taxon>
        <taxon>Bacillales</taxon>
        <taxon>Paenibacillaceae</taxon>
        <taxon>Paenibacillus</taxon>
    </lineage>
</organism>
<name>A0ABW3S2Z3_9BACL</name>
<accession>A0ABW3S2Z3</accession>
<dbReference type="EMBL" id="JBHTLM010000026">
    <property type="protein sequence ID" value="MFD1179166.1"/>
    <property type="molecule type" value="Genomic_DNA"/>
</dbReference>
<feature type="transmembrane region" description="Helical" evidence="1">
    <location>
        <begin position="15"/>
        <end position="37"/>
    </location>
</feature>
<feature type="transmembrane region" description="Helical" evidence="1">
    <location>
        <begin position="49"/>
        <end position="74"/>
    </location>
</feature>
<gene>
    <name evidence="2" type="ORF">ACFQ3W_23135</name>
</gene>
<comment type="caution">
    <text evidence="2">The sequence shown here is derived from an EMBL/GenBank/DDBJ whole genome shotgun (WGS) entry which is preliminary data.</text>
</comment>
<evidence type="ECO:0000313" key="3">
    <source>
        <dbReference type="Proteomes" id="UP001597262"/>
    </source>
</evidence>
<keyword evidence="1" id="KW-1133">Transmembrane helix</keyword>
<dbReference type="Proteomes" id="UP001597262">
    <property type="component" value="Unassembled WGS sequence"/>
</dbReference>